<dbReference type="EMBL" id="CP035093">
    <property type="protein sequence ID" value="QAT15010.1"/>
    <property type="molecule type" value="Genomic_DNA"/>
</dbReference>
<reference evidence="2 4" key="1">
    <citation type="submission" date="2019-01" db="EMBL/GenBank/DDBJ databases">
        <title>Brevundimonas diminuta Genome sequencing and assembly.</title>
        <authorList>
            <person name="Chen H."/>
        </authorList>
    </citation>
    <scope>NUCLEOTIDE SEQUENCE [LARGE SCALE GENOMIC DNA]</scope>
    <source>
        <strain evidence="2">ATCC</strain>
        <strain evidence="4">ATCC(B) 19146</strain>
    </source>
</reference>
<feature type="domain" description="Microcin J25-processing protein McjB C-terminal" evidence="1">
    <location>
        <begin position="102"/>
        <end position="214"/>
    </location>
</feature>
<keyword evidence="5" id="KW-1185">Reference proteome</keyword>
<gene>
    <name evidence="2" type="ORF">EQG53_11910</name>
    <name evidence="3" type="ORF">I6H83_10535</name>
</gene>
<accession>A0A381AJQ1</accession>
<protein>
    <submittedName>
        <fullName evidence="2">Lasso peptide biosynthesis B2 protein</fullName>
    </submittedName>
</protein>
<evidence type="ECO:0000313" key="4">
    <source>
        <dbReference type="Proteomes" id="UP000287388"/>
    </source>
</evidence>
<dbReference type="GeneID" id="56577054"/>
<dbReference type="RefSeq" id="WP_003164917.1">
    <property type="nucleotide sequence ID" value="NZ_CBCRVN010000006.1"/>
</dbReference>
<dbReference type="InterPro" id="IPR053521">
    <property type="entry name" value="McjB-like"/>
</dbReference>
<dbReference type="KEGG" id="bdm:EQG53_11910"/>
<dbReference type="Pfam" id="PF13471">
    <property type="entry name" value="Transglut_core3"/>
    <property type="match status" value="1"/>
</dbReference>
<dbReference type="Proteomes" id="UP000287388">
    <property type="component" value="Chromosome"/>
</dbReference>
<reference evidence="3 5" key="2">
    <citation type="submission" date="2020-12" db="EMBL/GenBank/DDBJ databases">
        <title>FDA dAtabase for Regulatory Grade micrObial Sequences (FDA-ARGOS): Supporting development and validation of Infectious Disease Dx tests.</title>
        <authorList>
            <person name="Kerrigan L."/>
            <person name="Long C."/>
            <person name="Tallon L."/>
            <person name="Sadzewicz L."/>
            <person name="Zhao X."/>
            <person name="Boylan J."/>
            <person name="Ott S."/>
            <person name="Bowen H."/>
            <person name="Vavikolanu K."/>
            <person name="Mehta A."/>
            <person name="Aluvathingal J."/>
            <person name="Nadendla S."/>
            <person name="Yan Y."/>
            <person name="Sichtig H."/>
        </authorList>
    </citation>
    <scope>NUCLEOTIDE SEQUENCE [LARGE SCALE GENOMIC DNA]</scope>
    <source>
        <strain evidence="3 5">FDAARGOS_1026</strain>
    </source>
</reference>
<evidence type="ECO:0000259" key="1">
    <source>
        <dbReference type="Pfam" id="PF13471"/>
    </source>
</evidence>
<evidence type="ECO:0000313" key="5">
    <source>
        <dbReference type="Proteomes" id="UP000596117"/>
    </source>
</evidence>
<sequence length="216" mass="23735">MTTELWSAPNIHLAVIGEDVIVLDLIADRYDCLVDAARLLHLETDGRIRAADASIAEALIHSGIGALTPLPRARGPLVAPVRETAVCSRPNLKETIRASIALAAGSLAFRHKSLSQLVSFQRVRIASSGAVPIDDLRLAEMVGAARRARPWIPFEGECLQRSFQLSYFLSSRGVATDWVFGVRTWPFTAHCWLQIGDLILGDRLERVARFTPIMKA</sequence>
<evidence type="ECO:0000313" key="3">
    <source>
        <dbReference type="EMBL" id="QQB87609.1"/>
    </source>
</evidence>
<organism evidence="2 4">
    <name type="scientific">Brevundimonas diminuta</name>
    <name type="common">Pseudomonas diminuta</name>
    <dbReference type="NCBI Taxonomy" id="293"/>
    <lineage>
        <taxon>Bacteria</taxon>
        <taxon>Pseudomonadati</taxon>
        <taxon>Pseudomonadota</taxon>
        <taxon>Alphaproteobacteria</taxon>
        <taxon>Caulobacterales</taxon>
        <taxon>Caulobacteraceae</taxon>
        <taxon>Brevundimonas</taxon>
    </lineage>
</organism>
<dbReference type="NCBIfam" id="NF033537">
    <property type="entry name" value="lasso_biosyn_B2"/>
    <property type="match status" value="1"/>
</dbReference>
<dbReference type="InterPro" id="IPR032708">
    <property type="entry name" value="McjB_C"/>
</dbReference>
<dbReference type="AlphaFoldDB" id="A0A381AJQ1"/>
<dbReference type="Proteomes" id="UP000596117">
    <property type="component" value="Chromosome"/>
</dbReference>
<dbReference type="EMBL" id="CP066026">
    <property type="protein sequence ID" value="QQB87609.1"/>
    <property type="molecule type" value="Genomic_DNA"/>
</dbReference>
<evidence type="ECO:0000313" key="2">
    <source>
        <dbReference type="EMBL" id="QAT15010.1"/>
    </source>
</evidence>
<name>A0A381AJQ1_BREDI</name>
<proteinExistence type="predicted"/>